<accession>A0A183KV45</accession>
<reference evidence="1 2" key="2">
    <citation type="submission" date="2018-11" db="EMBL/GenBank/DDBJ databases">
        <authorList>
            <consortium name="Pathogen Informatics"/>
        </authorList>
    </citation>
    <scope>NUCLEOTIDE SEQUENCE [LARGE SCALE GENOMIC DNA]</scope>
    <source>
        <strain evidence="1">Dakar</strain>
        <strain evidence="2">Dakar, Senegal</strain>
    </source>
</reference>
<dbReference type="EMBL" id="UZAK01041757">
    <property type="protein sequence ID" value="VDP67538.1"/>
    <property type="molecule type" value="Genomic_DNA"/>
</dbReference>
<evidence type="ECO:0000313" key="3">
    <source>
        <dbReference type="WBParaSite" id="SCUD_0001894101-mRNA-1"/>
    </source>
</evidence>
<keyword evidence="2" id="KW-1185">Reference proteome</keyword>
<gene>
    <name evidence="1" type="ORF">SCUD_LOCUS18938</name>
</gene>
<dbReference type="WBParaSite" id="SCUD_0001894101-mRNA-1">
    <property type="protein sequence ID" value="SCUD_0001894101-mRNA-1"/>
    <property type="gene ID" value="SCUD_0001894101"/>
</dbReference>
<sequence length="67" mass="8135">MIYLRKIKLLTRTWLCSSRYKSFFHLMIFTDYNYFNKISSILFSSKLNIRNLVVMMTITRGSTRKSR</sequence>
<proteinExistence type="predicted"/>
<dbReference type="AlphaFoldDB" id="A0A183KV45"/>
<evidence type="ECO:0000313" key="2">
    <source>
        <dbReference type="Proteomes" id="UP000279833"/>
    </source>
</evidence>
<name>A0A183KV45_9TREM</name>
<evidence type="ECO:0000313" key="1">
    <source>
        <dbReference type="EMBL" id="VDP67538.1"/>
    </source>
</evidence>
<organism evidence="3">
    <name type="scientific">Schistosoma curassoni</name>
    <dbReference type="NCBI Taxonomy" id="6186"/>
    <lineage>
        <taxon>Eukaryota</taxon>
        <taxon>Metazoa</taxon>
        <taxon>Spiralia</taxon>
        <taxon>Lophotrochozoa</taxon>
        <taxon>Platyhelminthes</taxon>
        <taxon>Trematoda</taxon>
        <taxon>Digenea</taxon>
        <taxon>Strigeidida</taxon>
        <taxon>Schistosomatoidea</taxon>
        <taxon>Schistosomatidae</taxon>
        <taxon>Schistosoma</taxon>
    </lineage>
</organism>
<dbReference type="Proteomes" id="UP000279833">
    <property type="component" value="Unassembled WGS sequence"/>
</dbReference>
<protein>
    <submittedName>
        <fullName evidence="1 3">Uncharacterized protein</fullName>
    </submittedName>
</protein>
<reference evidence="3" key="1">
    <citation type="submission" date="2016-06" db="UniProtKB">
        <authorList>
            <consortium name="WormBaseParasite"/>
        </authorList>
    </citation>
    <scope>IDENTIFICATION</scope>
</reference>